<reference evidence="2" key="1">
    <citation type="submission" date="2016-10" db="EMBL/GenBank/DDBJ databases">
        <authorList>
            <person name="Varghese N."/>
            <person name="Submissions S."/>
        </authorList>
    </citation>
    <scope>NUCLEOTIDE SEQUENCE [LARGE SCALE GENOMIC DNA]</scope>
    <source>
        <strain evidence="2">CGMCC 4.3147</strain>
    </source>
</reference>
<evidence type="ECO:0000313" key="2">
    <source>
        <dbReference type="Proteomes" id="UP000198662"/>
    </source>
</evidence>
<name>A0A1G9F705_9ACTN</name>
<proteinExistence type="predicted"/>
<dbReference type="OrthoDB" id="5178207at2"/>
<keyword evidence="2" id="KW-1185">Reference proteome</keyword>
<dbReference type="EMBL" id="FNGF01000002">
    <property type="protein sequence ID" value="SDK84125.1"/>
    <property type="molecule type" value="Genomic_DNA"/>
</dbReference>
<accession>A0A1G9F705</accession>
<dbReference type="RefSeq" id="WP_091045805.1">
    <property type="nucleotide sequence ID" value="NZ_FNGF01000002.1"/>
</dbReference>
<organism evidence="1 2">
    <name type="scientific">Glycomyces sambucus</name>
    <dbReference type="NCBI Taxonomy" id="380244"/>
    <lineage>
        <taxon>Bacteria</taxon>
        <taxon>Bacillati</taxon>
        <taxon>Actinomycetota</taxon>
        <taxon>Actinomycetes</taxon>
        <taxon>Glycomycetales</taxon>
        <taxon>Glycomycetaceae</taxon>
        <taxon>Glycomyces</taxon>
    </lineage>
</organism>
<gene>
    <name evidence="1" type="ORF">SAMN05216298_1615</name>
</gene>
<dbReference type="AlphaFoldDB" id="A0A1G9F705"/>
<sequence>MPPLLTSARFPLRARWIVLLSAALLALAAVFWGDLRDAALGVAPASTDRTDWDAADLAAAPAAADPAALADGIDDLAVARTARLTAGAAVLDLVWEPGLAVTAVRVETYEDGLGSGVRLAVAADTLTEGGPHCLNARLTTGDGPALLQSCVRGDRHEPPGAAFLGEEEADRWRPDHLFITQTANLDPAGDAPREPLVDYFGLGSDTGNAYDSGLWGPNSWWPQHAPPPECATAPGLMLRLDDLHLTDRYADPDEHTRAAETVPAAAPAYPAEDRLLLPACIPVGADLLHDAVAILPFTDPGPVPFARWAQFNAASADPQPLRTAVAVDVRTCEADRIDRCSSSSAEDYPLVAADWMAELLDR</sequence>
<dbReference type="Proteomes" id="UP000198662">
    <property type="component" value="Unassembled WGS sequence"/>
</dbReference>
<dbReference type="STRING" id="380244.SAMN05216298_1615"/>
<evidence type="ECO:0000313" key="1">
    <source>
        <dbReference type="EMBL" id="SDK84125.1"/>
    </source>
</evidence>
<protein>
    <submittedName>
        <fullName evidence="1">Uncharacterized protein</fullName>
    </submittedName>
</protein>